<proteinExistence type="predicted"/>
<dbReference type="PANTHER" id="PTHR16156">
    <property type="entry name" value="AFTIPHILIN A-RELATED"/>
    <property type="match status" value="1"/>
</dbReference>
<sequence length="610" mass="63515">MSLGWGQMGTGLACLGGAGGRPSWPLGAPAPGREAAGGAGCPGPTLGLLCPVLASLLRPAGGRSPRALTLGELGSGIRGSAGRWRRHPRRSGIGGTRDAGPLQLNRGPSSWEARGRADTAQAQRRPGGAVTSRRRAPARGLARSVARQRAGVGTTDGSRARRQRRRSGRGGLQAGPSRGPRAPRRPRSRGLLCSGTRRCAGPAARARAGGSRAAAPAPAPGRLVSVPQRPWPHSRPPALPRRPRRPPAPARCSAGQPRHGGVGVSPRRLCGPGGAEMQGQWRRGAGPGHAPPVCGSPRAGNEGAGEVSLYWASRDSGASPAPGRRRGAGAQCVRSAPRTSGGGDGVSACTVSTPDPGEHSSAWGEFEGFQESSAKSPHFSQPFELPDRQAGRGLQSAASTPKERGSGQPQRGGPGAAGTPGTSASELILSYEDVFRFAFQEVPVQQATEGVSPLDRILETSSEGKSGCGPGHILGSESRRLWGALQNTDSTSTSRWLWSESRCQENLLLVLGMDAARKDLSGDLGHVLERSDLQEPEELGVRTVCAQPCRALVHTQLAGPSGGRQGSLTAWSLFLKTPLRSSGQYIPVPRKKKIFSPRNLKMTLFNSNVC</sequence>
<feature type="compositionally biased region" description="Polar residues" evidence="1">
    <location>
        <begin position="370"/>
        <end position="379"/>
    </location>
</feature>
<organism evidence="3 4">
    <name type="scientific">Felis catus</name>
    <name type="common">Cat</name>
    <name type="synonym">Felis silvestris catus</name>
    <dbReference type="NCBI Taxonomy" id="9685"/>
    <lineage>
        <taxon>Eukaryota</taxon>
        <taxon>Metazoa</taxon>
        <taxon>Chordata</taxon>
        <taxon>Craniata</taxon>
        <taxon>Vertebrata</taxon>
        <taxon>Euteleostomi</taxon>
        <taxon>Mammalia</taxon>
        <taxon>Eutheria</taxon>
        <taxon>Laurasiatheria</taxon>
        <taxon>Carnivora</taxon>
        <taxon>Feliformia</taxon>
        <taxon>Felidae</taxon>
        <taxon>Felinae</taxon>
        <taxon>Felis</taxon>
    </lineage>
</organism>
<dbReference type="GeneTree" id="ENSGT00940000154186"/>
<reference evidence="3" key="2">
    <citation type="submission" date="2025-08" db="UniProtKB">
        <authorList>
            <consortium name="Ensembl"/>
        </authorList>
    </citation>
    <scope>IDENTIFICATION</scope>
    <source>
        <strain evidence="3">breed Abyssinian</strain>
    </source>
</reference>
<dbReference type="Pfam" id="PF15045">
    <property type="entry name" value="Clathrin_bdg"/>
    <property type="match status" value="1"/>
</dbReference>
<dbReference type="InterPro" id="IPR046359">
    <property type="entry name" value="Aftin-like"/>
</dbReference>
<feature type="domain" description="Aftiphilin clathrin-binding box" evidence="2">
    <location>
        <begin position="478"/>
        <end position="556"/>
    </location>
</feature>
<feature type="region of interest" description="Disordered" evidence="1">
    <location>
        <begin position="313"/>
        <end position="423"/>
    </location>
</feature>
<evidence type="ECO:0000259" key="2">
    <source>
        <dbReference type="Pfam" id="PF15045"/>
    </source>
</evidence>
<feature type="compositionally biased region" description="Pro residues" evidence="1">
    <location>
        <begin position="229"/>
        <end position="240"/>
    </location>
</feature>
<dbReference type="Proteomes" id="UP000823872">
    <property type="component" value="Chromosome B3"/>
</dbReference>
<keyword evidence="4" id="KW-1185">Reference proteome</keyword>
<feature type="compositionally biased region" description="Low complexity" evidence="1">
    <location>
        <begin position="200"/>
        <end position="222"/>
    </location>
</feature>
<dbReference type="PANTHER" id="PTHR16156:SF7">
    <property type="entry name" value="CLATHRIN BINDING BOX OF AFTIPHILIN CONTAINING 1"/>
    <property type="match status" value="1"/>
</dbReference>
<accession>A0ABI7XLR6</accession>
<protein>
    <recommendedName>
        <fullName evidence="2">Aftiphilin clathrin-binding box domain-containing protein</fullName>
    </recommendedName>
</protein>
<evidence type="ECO:0000313" key="3">
    <source>
        <dbReference type="Ensembl" id="ENSFCTP00005023468.1"/>
    </source>
</evidence>
<evidence type="ECO:0000256" key="1">
    <source>
        <dbReference type="SAM" id="MobiDB-lite"/>
    </source>
</evidence>
<name>A0ABI7XLR6_FELCA</name>
<feature type="region of interest" description="Disordered" evidence="1">
    <location>
        <begin position="78"/>
        <end position="301"/>
    </location>
</feature>
<evidence type="ECO:0000313" key="4">
    <source>
        <dbReference type="Proteomes" id="UP000823872"/>
    </source>
</evidence>
<reference evidence="3 4" key="1">
    <citation type="submission" date="2021-02" db="EMBL/GenBank/DDBJ databases">
        <title>Safari Cat Assemblies.</title>
        <authorList>
            <person name="Bredemeyer K.R."/>
            <person name="Murphy W.J."/>
        </authorList>
    </citation>
    <scope>NUCLEOTIDE SEQUENCE [LARGE SCALE GENOMIC DNA]</scope>
</reference>
<reference evidence="3" key="3">
    <citation type="submission" date="2025-09" db="UniProtKB">
        <authorList>
            <consortium name="Ensembl"/>
        </authorList>
    </citation>
    <scope>IDENTIFICATION</scope>
    <source>
        <strain evidence="3">breed Abyssinian</strain>
    </source>
</reference>
<dbReference type="Ensembl" id="ENSFCTT00005034461.1">
    <property type="protein sequence ID" value="ENSFCTP00005023468.1"/>
    <property type="gene ID" value="ENSFCTG00005012165.1"/>
</dbReference>
<dbReference type="InterPro" id="IPR029205">
    <property type="entry name" value="Clathrin-bd"/>
</dbReference>